<dbReference type="Pfam" id="PF25137">
    <property type="entry name" value="ADH_Fe_C"/>
    <property type="match status" value="1"/>
</dbReference>
<feature type="domain" description="Fe-containing alcohol dehydrogenase-like C-terminal" evidence="4">
    <location>
        <begin position="229"/>
        <end position="440"/>
    </location>
</feature>
<sequence>MSQAVSTLLRGKSALVGLWQQCRRHSSQPPNPTQFAFTSVPNVRVRRGAAEDVASALQPYGLPKQATVLIVTDAFCHTSGLISPATTALRSAGYDVRVFDAVIPDPPESIIIDAIDLAKEHDAKAVVGMGGGSSMDVAKLCAYFTTAATQCIDDDTAYGVNLLTERRRLPLVQIPTTAGTGSEATGVSIVTVQRDGVKAKKGIVSSELVADAALLDGTLLAGLPAEHVAFAGVDAIIHAVEAATSFRLKNHMSDSLATRALQLMSESLVPAVAGAGTAGEEADAYRETQLVGSYLAGLAFGNAPVAAIHALAYPIGAFAKDDAPYPKGVPHGLSVSLMSAPVMRYNAEHSAWARDIYANELLPHVHPSALQGVERADDGAEHFVRVYESIARQCNVPSRISDVGIRGDDVASLAEQSQLQTRLLVNNPVAVDEDTARLLYVAVL</sequence>
<evidence type="ECO:0000313" key="6">
    <source>
        <dbReference type="Proteomes" id="UP000660262"/>
    </source>
</evidence>
<dbReference type="GO" id="GO:0004022">
    <property type="term" value="F:alcohol dehydrogenase (NAD+) activity"/>
    <property type="evidence" value="ECO:0007669"/>
    <property type="project" value="TreeGrafter"/>
</dbReference>
<dbReference type="FunFam" id="3.40.50.1970:FF:000003">
    <property type="entry name" value="Alcohol dehydrogenase, iron-containing"/>
    <property type="match status" value="1"/>
</dbReference>
<evidence type="ECO:0000259" key="3">
    <source>
        <dbReference type="Pfam" id="PF00465"/>
    </source>
</evidence>
<dbReference type="PANTHER" id="PTHR11496">
    <property type="entry name" value="ALCOHOL DEHYDROGENASE"/>
    <property type="match status" value="1"/>
</dbReference>
<dbReference type="Gene3D" id="3.40.50.1970">
    <property type="match status" value="1"/>
</dbReference>
<feature type="domain" description="Alcohol dehydrogenase iron-type/glycerol dehydrogenase GldA" evidence="3">
    <location>
        <begin position="42"/>
        <end position="216"/>
    </location>
</feature>
<dbReference type="SUPFAM" id="SSF56796">
    <property type="entry name" value="Dehydroquinate synthase-like"/>
    <property type="match status" value="1"/>
</dbReference>
<gene>
    <name evidence="5" type="ORF">PPROV_000816200</name>
</gene>
<dbReference type="InterPro" id="IPR056798">
    <property type="entry name" value="ADH_Fe_C"/>
</dbReference>
<dbReference type="GO" id="GO:0046872">
    <property type="term" value="F:metal ion binding"/>
    <property type="evidence" value="ECO:0007669"/>
    <property type="project" value="InterPro"/>
</dbReference>
<dbReference type="OrthoDB" id="339764at2759"/>
<proteinExistence type="inferred from homology"/>
<comment type="caution">
    <text evidence="5">The sequence shown here is derived from an EMBL/GenBank/DDBJ whole genome shotgun (WGS) entry which is preliminary data.</text>
</comment>
<protein>
    <recommendedName>
        <fullName evidence="7">Alcohol dehydrogenase iron-type/glycerol dehydrogenase GldA domain-containing protein</fullName>
    </recommendedName>
</protein>
<name>A0A830HWV5_9CHLO</name>
<organism evidence="5 6">
    <name type="scientific">Pycnococcus provasolii</name>
    <dbReference type="NCBI Taxonomy" id="41880"/>
    <lineage>
        <taxon>Eukaryota</taxon>
        <taxon>Viridiplantae</taxon>
        <taxon>Chlorophyta</taxon>
        <taxon>Pseudoscourfieldiophyceae</taxon>
        <taxon>Pseudoscourfieldiales</taxon>
        <taxon>Pycnococcaceae</taxon>
        <taxon>Pycnococcus</taxon>
    </lineage>
</organism>
<keyword evidence="2" id="KW-0560">Oxidoreductase</keyword>
<evidence type="ECO:0000256" key="1">
    <source>
        <dbReference type="ARBA" id="ARBA00007358"/>
    </source>
</evidence>
<dbReference type="EMBL" id="BNJQ01000024">
    <property type="protein sequence ID" value="GHP09427.1"/>
    <property type="molecule type" value="Genomic_DNA"/>
</dbReference>
<dbReference type="AlphaFoldDB" id="A0A830HWV5"/>
<reference evidence="5" key="1">
    <citation type="submission" date="2020-10" db="EMBL/GenBank/DDBJ databases">
        <title>Unveiling of a novel bifunctional photoreceptor, Dualchrome1, isolated from a cosmopolitan green alga.</title>
        <authorList>
            <person name="Suzuki S."/>
            <person name="Kawachi M."/>
        </authorList>
    </citation>
    <scope>NUCLEOTIDE SEQUENCE</scope>
    <source>
        <strain evidence="5">NIES 2893</strain>
    </source>
</reference>
<keyword evidence="6" id="KW-1185">Reference proteome</keyword>
<dbReference type="Gene3D" id="1.20.1090.10">
    <property type="entry name" value="Dehydroquinate synthase-like - alpha domain"/>
    <property type="match status" value="1"/>
</dbReference>
<dbReference type="InterPro" id="IPR039697">
    <property type="entry name" value="Alcohol_dehydrogenase_Fe"/>
</dbReference>
<evidence type="ECO:0000256" key="2">
    <source>
        <dbReference type="ARBA" id="ARBA00023002"/>
    </source>
</evidence>
<comment type="similarity">
    <text evidence="1">Belongs to the iron-containing alcohol dehydrogenase family.</text>
</comment>
<dbReference type="Pfam" id="PF00465">
    <property type="entry name" value="Fe-ADH"/>
    <property type="match status" value="1"/>
</dbReference>
<evidence type="ECO:0008006" key="7">
    <source>
        <dbReference type="Google" id="ProtNLM"/>
    </source>
</evidence>
<dbReference type="Proteomes" id="UP000660262">
    <property type="component" value="Unassembled WGS sequence"/>
</dbReference>
<accession>A0A830HWV5</accession>
<evidence type="ECO:0000313" key="5">
    <source>
        <dbReference type="EMBL" id="GHP09427.1"/>
    </source>
</evidence>
<dbReference type="PANTHER" id="PTHR11496:SF102">
    <property type="entry name" value="ALCOHOL DEHYDROGENASE 4"/>
    <property type="match status" value="1"/>
</dbReference>
<dbReference type="InterPro" id="IPR001670">
    <property type="entry name" value="ADH_Fe/GldA"/>
</dbReference>
<evidence type="ECO:0000259" key="4">
    <source>
        <dbReference type="Pfam" id="PF25137"/>
    </source>
</evidence>